<sequence length="249" mass="27498">MNIEQLLNTIMKLGILLMSSGAEVYRVEETMNRVGLSFSEVEGIQSYVTATGIMLSITVDGRTRTHIARVKYRNVNVDMIDQINQLSRTCCTRRLSVAQIDQRLEEIEHTKRYSFWTTTLFGAIGALGFAIFFDGNVQEMIASFCIGIVIRCLGWAFSQIHLSDFLVNLFSAMVAAWMAVEIHALVPAANINVMVISSIMLLVPGLAITNAIRDTIATDYISGLARGAEAFLCATAIAIGAGFILYIWR</sequence>
<evidence type="ECO:0000313" key="2">
    <source>
        <dbReference type="Proteomes" id="UP000308836"/>
    </source>
</evidence>
<proteinExistence type="predicted"/>
<dbReference type="EMBL" id="SRYG01000001">
    <property type="protein sequence ID" value="TGY67249.1"/>
    <property type="molecule type" value="Genomic_DNA"/>
</dbReference>
<reference evidence="1" key="1">
    <citation type="submission" date="2019-04" db="EMBL/GenBank/DDBJ databases">
        <title>Microbes associate with the intestines of laboratory mice.</title>
        <authorList>
            <person name="Navarre W."/>
            <person name="Wong E."/>
            <person name="Huang K."/>
            <person name="Tropini C."/>
            <person name="Ng K."/>
            <person name="Yu B."/>
        </authorList>
    </citation>
    <scope>NUCLEOTIDE SEQUENCE</scope>
    <source>
        <strain evidence="1">NM09_H32</strain>
    </source>
</reference>
<evidence type="ECO:0000313" key="1">
    <source>
        <dbReference type="EMBL" id="TGY67249.1"/>
    </source>
</evidence>
<organism evidence="1 2">
    <name type="scientific">Dubosiella muris</name>
    <dbReference type="NCBI Taxonomy" id="3038133"/>
    <lineage>
        <taxon>Bacteria</taxon>
        <taxon>Bacillati</taxon>
        <taxon>Bacillota</taxon>
        <taxon>Erysipelotrichia</taxon>
        <taxon>Erysipelotrichales</taxon>
        <taxon>Erysipelotrichaceae</taxon>
        <taxon>Dubosiella</taxon>
    </lineage>
</organism>
<name>A0AC61RA26_9FIRM</name>
<comment type="caution">
    <text evidence="1">The sequence shown here is derived from an EMBL/GenBank/DDBJ whole genome shotgun (WGS) entry which is preliminary data.</text>
</comment>
<gene>
    <name evidence="1" type="ORF">E5336_00270</name>
</gene>
<dbReference type="Proteomes" id="UP000308836">
    <property type="component" value="Unassembled WGS sequence"/>
</dbReference>
<protein>
    <submittedName>
        <fullName evidence="1">Threonine/serine exporter</fullName>
    </submittedName>
</protein>
<accession>A0AC61RA26</accession>
<keyword evidence="2" id="KW-1185">Reference proteome</keyword>